<dbReference type="InterPro" id="IPR051954">
    <property type="entry name" value="tRNA_methyltransferase_THADA"/>
</dbReference>
<comment type="similarity">
    <text evidence="1">Belongs to the THADA family.</text>
</comment>
<dbReference type="OrthoDB" id="73997at2759"/>
<evidence type="ECO:0000259" key="4">
    <source>
        <dbReference type="Pfam" id="PF25150"/>
    </source>
</evidence>
<dbReference type="PANTHER" id="PTHR14387:SF0">
    <property type="entry name" value="DUF2428 DOMAIN-CONTAINING PROTEIN"/>
    <property type="match status" value="1"/>
</dbReference>
<evidence type="ECO:0000259" key="5">
    <source>
        <dbReference type="Pfam" id="PF25151"/>
    </source>
</evidence>
<sequence length="1303" mass="149760">MTAQVSARDLLIQKDISDLSPEDVQLQFTSQVDRLQRSQPNISVTERTGINDEISIWMVKIIKYQKQNGELDILSSLEFIFQTVVDYLGSSAADTVSMANALNSSLTNLLIKLLTYVSLLENGGSAILRQWLEDKVVYKLSRTSKNLYYFVEMFLKHGMDPNWLIEGDSQFLESTIRLLNSKDNNPLANSMSRAVVALFKKKINLKNDNDIRFWINSWITYMPLDLQNDSNIAKYLIPQFFKVTERVYPVFIQLVTENMLYNSRVLLGFRCVGQSLRLETVVPTELLWSSSMKQWLTDFDCEVRLLAFKYITGSTKVSAPIDPQIYWLIKDTLIIQSFMNEFENLEIRNLFCSALDLFLKRIKAKDIEGMEFVTWLLDYLIPHYLLPSSTYPQLSTAMKILSAIFRTISYSNVNDDIARLLYLNLSNNYENIRQQAYQLLVQFSSDGLEVGGVTEKIVQLVNDDDDDIHTRLGDVRGRRSEAYANVYAFASEFIHKEDPVHFQTLFNKIIDPLKDIKGSMHRIHGHLSYLRMMIPLHYEVVDVFLANNIVDINASLWECFRSSLELVDNNTTNNNDDDDDDITTISHWKAIKEANELLLQFTVHNRHLLSYDQLQRAMNMIVDQLENIKHRGVFLSVYPSFITITSMCFNHTDSTLDALSFLNTRLNQIITKSQAKSRRSAGLPYIMSGLLAALEDSSELSNQCFDRLFEIARTQFEYDAKNDLPQVHAFNILKQLYSESLISSHLLDVHLPQTLDLCLEFFTSSNWSIRNCSVMLFGVLQRHLFPSSGKKLSSVTIFNRYPNIKLILLNHLKAGKAFPVVSILTNIVNSSNDDSLEPLQQCLLQTLSHPHWKIRKMTARALASILSTNQLNDFLTKRYEFDSDNQFHGTLLGIHEVVLRIKTELYGHEIPEKVILALTQLFIGQLQPPTPILLSHWVILETLVNTLDLLEQWTTSTISPLEEAIIGELVESDTTLNGSREAYLLTLTKVLLQHYLKQNQWNKIEHLTVLTKSHARAFEVALEFNSVHYETIPYTQEFINQLTTPTPSQYIQCQVMDFLGLMAAKKACTFELTDDIHHHESSNELKCRQLYVQSIVSPLTPPDIDTLEQYLLPDSPEPLRILAAKTVAQLTLSSSSPCSSRGMTILFELLSDEEMEIRQVACQTFQSICHLPFVPNPIYLMRLLLEYDTIEWDWNHLLSQQKINHWIEQVRNSFELNTIFDFEPSNIYRNELDTLAMISKLKQYKPSHCPPLMATTLEEHQHLINEPAVFVLFAMYRLVSGQSWHKTDSISCFLATGINQAFA</sequence>
<dbReference type="PANTHER" id="PTHR14387">
    <property type="entry name" value="THADA/DEATH RECEPTOR INTERACTING PROTEIN"/>
    <property type="match status" value="1"/>
</dbReference>
<dbReference type="RefSeq" id="XP_043049108.1">
    <property type="nucleotide sequence ID" value="XM_043191465.1"/>
</dbReference>
<accession>A0A9P8AIB4</accession>
<dbReference type="GeneID" id="66114003"/>
<organism evidence="6 7">
    <name type="scientific">Scheffersomyces spartinae</name>
    <dbReference type="NCBI Taxonomy" id="45513"/>
    <lineage>
        <taxon>Eukaryota</taxon>
        <taxon>Fungi</taxon>
        <taxon>Dikarya</taxon>
        <taxon>Ascomycota</taxon>
        <taxon>Saccharomycotina</taxon>
        <taxon>Pichiomycetes</taxon>
        <taxon>Debaryomycetaceae</taxon>
        <taxon>Scheffersomyces</taxon>
    </lineage>
</organism>
<feature type="domain" description="tRNA (32-2'-O)-methyltransferase regulator THADA-like TPR repeats region" evidence="4">
    <location>
        <begin position="214"/>
        <end position="364"/>
    </location>
</feature>
<evidence type="ECO:0000256" key="2">
    <source>
        <dbReference type="ARBA" id="ARBA00022694"/>
    </source>
</evidence>
<feature type="domain" description="tRNA (32-2'-O)-methyltransferase regulator THADA-like C-terminal TPR repeats region" evidence="5">
    <location>
        <begin position="770"/>
        <end position="896"/>
    </location>
</feature>
<dbReference type="GO" id="GO:0005829">
    <property type="term" value="C:cytosol"/>
    <property type="evidence" value="ECO:0007669"/>
    <property type="project" value="TreeGrafter"/>
</dbReference>
<protein>
    <recommendedName>
        <fullName evidence="8">DUF2428 domain-containing protein</fullName>
    </recommendedName>
</protein>
<dbReference type="Pfam" id="PF25151">
    <property type="entry name" value="TPR_Trm732_C"/>
    <property type="match status" value="1"/>
</dbReference>
<dbReference type="EMBL" id="JAHMUF010000011">
    <property type="protein sequence ID" value="KAG7193560.1"/>
    <property type="molecule type" value="Genomic_DNA"/>
</dbReference>
<dbReference type="InterPro" id="IPR019442">
    <property type="entry name" value="THADA/TRM732_DUF2428"/>
</dbReference>
<dbReference type="InterPro" id="IPR011989">
    <property type="entry name" value="ARM-like"/>
</dbReference>
<keyword evidence="2" id="KW-0819">tRNA processing</keyword>
<keyword evidence="7" id="KW-1185">Reference proteome</keyword>
<dbReference type="Pfam" id="PF10350">
    <property type="entry name" value="DUF2428"/>
    <property type="match status" value="1"/>
</dbReference>
<proteinExistence type="inferred from homology"/>
<dbReference type="GO" id="GO:0030488">
    <property type="term" value="P:tRNA methylation"/>
    <property type="evidence" value="ECO:0007669"/>
    <property type="project" value="TreeGrafter"/>
</dbReference>
<reference evidence="6" key="1">
    <citation type="submission" date="2021-03" db="EMBL/GenBank/DDBJ databases">
        <authorList>
            <person name="Palmer J.M."/>
        </authorList>
    </citation>
    <scope>NUCLEOTIDE SEQUENCE</scope>
    <source>
        <strain evidence="6">ARV_011</strain>
    </source>
</reference>
<name>A0A9P8AIB4_9ASCO</name>
<dbReference type="InterPro" id="IPR056843">
    <property type="entry name" value="THADA-like_TPR"/>
</dbReference>
<dbReference type="InterPro" id="IPR056842">
    <property type="entry name" value="THADA-like_TPR_C"/>
</dbReference>
<gene>
    <name evidence="6" type="ORF">KQ657_000629</name>
</gene>
<dbReference type="Gene3D" id="1.25.10.10">
    <property type="entry name" value="Leucine-rich Repeat Variant"/>
    <property type="match status" value="1"/>
</dbReference>
<dbReference type="Proteomes" id="UP000790833">
    <property type="component" value="Unassembled WGS sequence"/>
</dbReference>
<feature type="domain" description="DUF2428" evidence="3">
    <location>
        <begin position="569"/>
        <end position="768"/>
    </location>
</feature>
<evidence type="ECO:0000259" key="3">
    <source>
        <dbReference type="Pfam" id="PF10350"/>
    </source>
</evidence>
<dbReference type="Pfam" id="PF25150">
    <property type="entry name" value="TPR_Trm732"/>
    <property type="match status" value="1"/>
</dbReference>
<evidence type="ECO:0000313" key="7">
    <source>
        <dbReference type="Proteomes" id="UP000790833"/>
    </source>
</evidence>
<dbReference type="SUPFAM" id="SSF48371">
    <property type="entry name" value="ARM repeat"/>
    <property type="match status" value="1"/>
</dbReference>
<evidence type="ECO:0008006" key="8">
    <source>
        <dbReference type="Google" id="ProtNLM"/>
    </source>
</evidence>
<evidence type="ECO:0000313" key="6">
    <source>
        <dbReference type="EMBL" id="KAG7193560.1"/>
    </source>
</evidence>
<evidence type="ECO:0000256" key="1">
    <source>
        <dbReference type="ARBA" id="ARBA00010409"/>
    </source>
</evidence>
<dbReference type="InterPro" id="IPR016024">
    <property type="entry name" value="ARM-type_fold"/>
</dbReference>
<comment type="caution">
    <text evidence="6">The sequence shown here is derived from an EMBL/GenBank/DDBJ whole genome shotgun (WGS) entry which is preliminary data.</text>
</comment>